<reference evidence="3" key="1">
    <citation type="journal article" date="2019" name="Int. J. Syst. Evol. Microbiol.">
        <title>The Global Catalogue of Microorganisms (GCM) 10K type strain sequencing project: providing services to taxonomists for standard genome sequencing and annotation.</title>
        <authorList>
            <consortium name="The Broad Institute Genomics Platform"/>
            <consortium name="The Broad Institute Genome Sequencing Center for Infectious Disease"/>
            <person name="Wu L."/>
            <person name="Ma J."/>
        </authorList>
    </citation>
    <scope>NUCLEOTIDE SEQUENCE [LARGE SCALE GENOMIC DNA]</scope>
    <source>
        <strain evidence="3">JCM 16548</strain>
    </source>
</reference>
<accession>A0ABP7DFE5</accession>
<comment type="caution">
    <text evidence="2">The sequence shown here is derived from an EMBL/GenBank/DDBJ whole genome shotgun (WGS) entry which is preliminary data.</text>
</comment>
<protein>
    <submittedName>
        <fullName evidence="2">Uncharacterized protein</fullName>
    </submittedName>
</protein>
<evidence type="ECO:0000313" key="3">
    <source>
        <dbReference type="Proteomes" id="UP001500051"/>
    </source>
</evidence>
<gene>
    <name evidence="2" type="ORF">GCM10022204_22940</name>
</gene>
<feature type="compositionally biased region" description="Basic and acidic residues" evidence="1">
    <location>
        <begin position="10"/>
        <end position="23"/>
    </location>
</feature>
<evidence type="ECO:0000256" key="1">
    <source>
        <dbReference type="SAM" id="MobiDB-lite"/>
    </source>
</evidence>
<proteinExistence type="predicted"/>
<name>A0ABP7DFE5_9ACTN</name>
<sequence length="82" mass="9112">MIFTGRLPQHRLEDRSPRQKHDVVVSGAEVWTDLPDAPSGHRLDNGQLGLENPADPGVEEMCVEGLRYPRTLPAMAIAVQRI</sequence>
<evidence type="ECO:0000313" key="2">
    <source>
        <dbReference type="EMBL" id="GAA3704898.1"/>
    </source>
</evidence>
<dbReference type="EMBL" id="BAAAYX010000007">
    <property type="protein sequence ID" value="GAA3704898.1"/>
    <property type="molecule type" value="Genomic_DNA"/>
</dbReference>
<feature type="region of interest" description="Disordered" evidence="1">
    <location>
        <begin position="1"/>
        <end position="23"/>
    </location>
</feature>
<dbReference type="Proteomes" id="UP001500051">
    <property type="component" value="Unassembled WGS sequence"/>
</dbReference>
<keyword evidence="3" id="KW-1185">Reference proteome</keyword>
<organism evidence="2 3">
    <name type="scientific">Microlunatus aurantiacus</name>
    <dbReference type="NCBI Taxonomy" id="446786"/>
    <lineage>
        <taxon>Bacteria</taxon>
        <taxon>Bacillati</taxon>
        <taxon>Actinomycetota</taxon>
        <taxon>Actinomycetes</taxon>
        <taxon>Propionibacteriales</taxon>
        <taxon>Propionibacteriaceae</taxon>
        <taxon>Microlunatus</taxon>
    </lineage>
</organism>